<dbReference type="InterPro" id="IPR043502">
    <property type="entry name" value="DNA/RNA_pol_sf"/>
</dbReference>
<evidence type="ECO:0000259" key="1">
    <source>
        <dbReference type="Pfam" id="PF07727"/>
    </source>
</evidence>
<sequence length="260" mass="30028">MVTRFRVRTNRPTECLNLHVSSISPLPKSYSVAFNDPNWKNVMSDEYNAILKNNTWTLVPRPTDVNIVHCMWLFCHKFLADGTLSHYKACLVMNGSTRVEGIDVDETFRPVVKLGTIWTVLSLALSRHLSVYQLNVKNAFLHGDLVEIVYMHQPPRFQDPTHPDHVCLLHRSVYGLKQAPRAWFQRLATYITRVGFSHSRCDLSLFIYKHGTNTAYLLLYVDDIVLTAEILLQQIIASLHQEFSMTDLCSLNFFRHLSYT</sequence>
<evidence type="ECO:0000313" key="2">
    <source>
        <dbReference type="EMBL" id="GEZ99796.1"/>
    </source>
</evidence>
<reference evidence="2" key="1">
    <citation type="journal article" date="2019" name="Sci. Rep.">
        <title>Draft genome of Tanacetum cinerariifolium, the natural source of mosquito coil.</title>
        <authorList>
            <person name="Yamashiro T."/>
            <person name="Shiraishi A."/>
            <person name="Satake H."/>
            <person name="Nakayama K."/>
        </authorList>
    </citation>
    <scope>NUCLEOTIDE SEQUENCE</scope>
</reference>
<gene>
    <name evidence="2" type="ORF">Tci_571769</name>
</gene>
<organism evidence="2">
    <name type="scientific">Tanacetum cinerariifolium</name>
    <name type="common">Dalmatian daisy</name>
    <name type="synonym">Chrysanthemum cinerariifolium</name>
    <dbReference type="NCBI Taxonomy" id="118510"/>
    <lineage>
        <taxon>Eukaryota</taxon>
        <taxon>Viridiplantae</taxon>
        <taxon>Streptophyta</taxon>
        <taxon>Embryophyta</taxon>
        <taxon>Tracheophyta</taxon>
        <taxon>Spermatophyta</taxon>
        <taxon>Magnoliopsida</taxon>
        <taxon>eudicotyledons</taxon>
        <taxon>Gunneridae</taxon>
        <taxon>Pentapetalae</taxon>
        <taxon>asterids</taxon>
        <taxon>campanulids</taxon>
        <taxon>Asterales</taxon>
        <taxon>Asteraceae</taxon>
        <taxon>Asteroideae</taxon>
        <taxon>Anthemideae</taxon>
        <taxon>Anthemidinae</taxon>
        <taxon>Tanacetum</taxon>
    </lineage>
</organism>
<dbReference type="Pfam" id="PF07727">
    <property type="entry name" value="RVT_2"/>
    <property type="match status" value="1"/>
</dbReference>
<protein>
    <submittedName>
        <fullName evidence="2">Ribonuclease H-like domain-containing protein</fullName>
    </submittedName>
</protein>
<dbReference type="InterPro" id="IPR013103">
    <property type="entry name" value="RVT_2"/>
</dbReference>
<dbReference type="EMBL" id="BKCJ010353434">
    <property type="protein sequence ID" value="GEZ99796.1"/>
    <property type="molecule type" value="Genomic_DNA"/>
</dbReference>
<comment type="caution">
    <text evidence="2">The sequence shown here is derived from an EMBL/GenBank/DDBJ whole genome shotgun (WGS) entry which is preliminary data.</text>
</comment>
<accession>A0A699J021</accession>
<dbReference type="AlphaFoldDB" id="A0A699J021"/>
<dbReference type="SUPFAM" id="SSF56672">
    <property type="entry name" value="DNA/RNA polymerases"/>
    <property type="match status" value="1"/>
</dbReference>
<proteinExistence type="predicted"/>
<feature type="domain" description="Reverse transcriptase Ty1/copia-type" evidence="1">
    <location>
        <begin position="53"/>
        <end position="254"/>
    </location>
</feature>
<name>A0A699J021_TANCI</name>